<protein>
    <recommendedName>
        <fullName evidence="2">PIN domain-containing protein</fullName>
    </recommendedName>
</protein>
<feature type="region of interest" description="Disordered" evidence="1">
    <location>
        <begin position="47"/>
        <end position="70"/>
    </location>
</feature>
<dbReference type="EnsemblPlants" id="Pp3c5_9820V3.1">
    <property type="protein sequence ID" value="Pp3c5_9820V3.1"/>
    <property type="gene ID" value="Pp3c5_9820"/>
</dbReference>
<evidence type="ECO:0000259" key="2">
    <source>
        <dbReference type="Pfam" id="PF13638"/>
    </source>
</evidence>
<feature type="compositionally biased region" description="Polar residues" evidence="1">
    <location>
        <begin position="47"/>
        <end position="57"/>
    </location>
</feature>
<dbReference type="EnsemblPlants" id="Pp3c5_9820V3.5">
    <property type="protein sequence ID" value="Pp3c5_9820V3.5"/>
    <property type="gene ID" value="Pp3c5_9820"/>
</dbReference>
<dbReference type="PANTHER" id="PTHR22593:SF8">
    <property type="entry name" value="FHA DOMAIN-CONTAINING PROTEIN PS1"/>
    <property type="match status" value="1"/>
</dbReference>
<dbReference type="OrthoDB" id="444265at2759"/>
<proteinExistence type="predicted"/>
<dbReference type="RefSeq" id="XP_073390196.1">
    <property type="nucleotide sequence ID" value="XM_073534095.1"/>
</dbReference>
<dbReference type="STRING" id="3218.A0A2K1KJ39"/>
<dbReference type="PANTHER" id="PTHR22593">
    <property type="entry name" value="TRANSMEMBRANE PROTEIN 18"/>
    <property type="match status" value="1"/>
</dbReference>
<gene>
    <name evidence="4" type="primary">LOC112282706</name>
    <name evidence="3" type="ORF">PHYPA_007458</name>
</gene>
<dbReference type="Gene3D" id="3.40.50.1010">
    <property type="entry name" value="5'-nuclease"/>
    <property type="match status" value="1"/>
</dbReference>
<dbReference type="Gramene" id="Pp3c5_9820V3.2">
    <property type="protein sequence ID" value="Pp3c5_9820V3.2"/>
    <property type="gene ID" value="Pp3c5_9820"/>
</dbReference>
<dbReference type="RefSeq" id="XP_024376457.1">
    <property type="nucleotide sequence ID" value="XM_024520689.2"/>
</dbReference>
<name>A0A2K1KJ39_PHYPA</name>
<dbReference type="PaxDb" id="3218-PP1S64_180V6.4"/>
<dbReference type="Gramene" id="Pp3c5_9820V3.1">
    <property type="protein sequence ID" value="Pp3c5_9820V3.1"/>
    <property type="gene ID" value="Pp3c5_9820"/>
</dbReference>
<dbReference type="RefSeq" id="XP_024376458.1">
    <property type="nucleotide sequence ID" value="XM_024520690.2"/>
</dbReference>
<dbReference type="RefSeq" id="XP_073390195.1">
    <property type="nucleotide sequence ID" value="XM_073534094.1"/>
</dbReference>
<dbReference type="RefSeq" id="XP_024376456.1">
    <property type="nucleotide sequence ID" value="XM_024520688.2"/>
</dbReference>
<dbReference type="RefSeq" id="XP_024376459.1">
    <property type="nucleotide sequence ID" value="XM_024520691.2"/>
</dbReference>
<dbReference type="InterPro" id="IPR002716">
    <property type="entry name" value="PIN_dom"/>
</dbReference>
<reference evidence="4" key="3">
    <citation type="submission" date="2020-12" db="UniProtKB">
        <authorList>
            <consortium name="EnsemblPlants"/>
        </authorList>
    </citation>
    <scope>IDENTIFICATION</scope>
</reference>
<reference evidence="3 5" key="1">
    <citation type="journal article" date="2008" name="Science">
        <title>The Physcomitrella genome reveals evolutionary insights into the conquest of land by plants.</title>
        <authorList>
            <person name="Rensing S."/>
            <person name="Lang D."/>
            <person name="Zimmer A."/>
            <person name="Terry A."/>
            <person name="Salamov A."/>
            <person name="Shapiro H."/>
            <person name="Nishiyama T."/>
            <person name="Perroud P.-F."/>
            <person name="Lindquist E."/>
            <person name="Kamisugi Y."/>
            <person name="Tanahashi T."/>
            <person name="Sakakibara K."/>
            <person name="Fujita T."/>
            <person name="Oishi K."/>
            <person name="Shin-I T."/>
            <person name="Kuroki Y."/>
            <person name="Toyoda A."/>
            <person name="Suzuki Y."/>
            <person name="Hashimoto A."/>
            <person name="Yamaguchi K."/>
            <person name="Sugano A."/>
            <person name="Kohara Y."/>
            <person name="Fujiyama A."/>
            <person name="Anterola A."/>
            <person name="Aoki S."/>
            <person name="Ashton N."/>
            <person name="Barbazuk W.B."/>
            <person name="Barker E."/>
            <person name="Bennetzen J."/>
            <person name="Bezanilla M."/>
            <person name="Blankenship R."/>
            <person name="Cho S.H."/>
            <person name="Dutcher S."/>
            <person name="Estelle M."/>
            <person name="Fawcett J.A."/>
            <person name="Gundlach H."/>
            <person name="Hanada K."/>
            <person name="Heyl A."/>
            <person name="Hicks K.A."/>
            <person name="Hugh J."/>
            <person name="Lohr M."/>
            <person name="Mayer K."/>
            <person name="Melkozernov A."/>
            <person name="Murata T."/>
            <person name="Nelson D."/>
            <person name="Pils B."/>
            <person name="Prigge M."/>
            <person name="Reiss B."/>
            <person name="Renner T."/>
            <person name="Rombauts S."/>
            <person name="Rushton P."/>
            <person name="Sanderfoot A."/>
            <person name="Schween G."/>
            <person name="Shiu S.-H."/>
            <person name="Stueber K."/>
            <person name="Theodoulou F.L."/>
            <person name="Tu H."/>
            <person name="Van de Peer Y."/>
            <person name="Verrier P.J."/>
            <person name="Waters E."/>
            <person name="Wood A."/>
            <person name="Yang L."/>
            <person name="Cove D."/>
            <person name="Cuming A."/>
            <person name="Hasebe M."/>
            <person name="Lucas S."/>
            <person name="Mishler D.B."/>
            <person name="Reski R."/>
            <person name="Grigoriev I."/>
            <person name="Quatrano R.S."/>
            <person name="Boore J.L."/>
        </authorList>
    </citation>
    <scope>NUCLEOTIDE SEQUENCE [LARGE SCALE GENOMIC DNA]</scope>
    <source>
        <strain evidence="4 5">cv. Gransden 2004</strain>
    </source>
</reference>
<dbReference type="AlphaFoldDB" id="A0A2K1KJ39"/>
<evidence type="ECO:0000313" key="3">
    <source>
        <dbReference type="EMBL" id="PNR53783.1"/>
    </source>
</evidence>
<evidence type="ECO:0000313" key="5">
    <source>
        <dbReference type="Proteomes" id="UP000006727"/>
    </source>
</evidence>
<dbReference type="GeneID" id="112282706"/>
<evidence type="ECO:0000313" key="4">
    <source>
        <dbReference type="EnsemblPlants" id="Pp3c5_9820V3.1"/>
    </source>
</evidence>
<accession>A0A2K1KJ39</accession>
<feature type="region of interest" description="Disordered" evidence="1">
    <location>
        <begin position="82"/>
        <end position="168"/>
    </location>
</feature>
<keyword evidence="5" id="KW-1185">Reference proteome</keyword>
<dbReference type="EMBL" id="ABEU02000005">
    <property type="protein sequence ID" value="PNR53783.1"/>
    <property type="molecule type" value="Genomic_DNA"/>
</dbReference>
<dbReference type="Gramene" id="Pp3c5_9820V3.5">
    <property type="protein sequence ID" value="Pp3c5_9820V3.5"/>
    <property type="gene ID" value="Pp3c5_9820"/>
</dbReference>
<dbReference type="CDD" id="cd09880">
    <property type="entry name" value="PIN_Smg5-6-like"/>
    <property type="match status" value="1"/>
</dbReference>
<organism evidence="3">
    <name type="scientific">Physcomitrium patens</name>
    <name type="common">Spreading-leaved earth moss</name>
    <name type="synonym">Physcomitrella patens</name>
    <dbReference type="NCBI Taxonomy" id="3218"/>
    <lineage>
        <taxon>Eukaryota</taxon>
        <taxon>Viridiplantae</taxon>
        <taxon>Streptophyta</taxon>
        <taxon>Embryophyta</taxon>
        <taxon>Bryophyta</taxon>
        <taxon>Bryophytina</taxon>
        <taxon>Bryopsida</taxon>
        <taxon>Funariidae</taxon>
        <taxon>Funariales</taxon>
        <taxon>Funariaceae</taxon>
        <taxon>Physcomitrium</taxon>
    </lineage>
</organism>
<dbReference type="Pfam" id="PF13638">
    <property type="entry name" value="PIN_4"/>
    <property type="match status" value="1"/>
</dbReference>
<feature type="compositionally biased region" description="Polar residues" evidence="1">
    <location>
        <begin position="98"/>
        <end position="110"/>
    </location>
</feature>
<feature type="domain" description="PIN" evidence="2">
    <location>
        <begin position="368"/>
        <end position="514"/>
    </location>
</feature>
<dbReference type="KEGG" id="ppp:112282706"/>
<sequence length="596" mass="65653">MEVTSTEAMHAANTPHESDDPISAIDEIEGCQSALAETQILVNTGAQRGANGKTSTPEVHHHGMVHGSDSVQTDELNTQLANKSVGRPKERSYRVIRSSKTPDTRLSPSQPMKPYEADQSLEDNGKRSSCKKQAKKKASVASLFYVDNNSSTRRQSKRGDEDRSHVTHARRLPFAPVPASELNIRMGANQTPEKYTPTKTVATPTSLTPVQVASTASGEEGSISPVLSLRQAESLTTHGWTVGDESDVESEYSEEATPVPLGDILVEEDTIESALEKLSLEIYGPDDSCEHHDPDKENVPEMNPPGLGGSQRFNSIGSCRREPLQTLYSAPSPSFCQSPNTFSISMASSQQLHRARYPLDAGRQWQVIVDTECLMNTRSLECIKQLEGIRLTRLIIPSIVIRELGYFQKQEELKARSRSALEWIQSCMLKMPSWIHVQCSADAFRVAITPVSPSVFSRALLSYVGESDVMQPTPHDYVLEYALLQQTMADGRVAILTDNTTLKIKALAEGLVVDSAISFCESLFNPYSDRFVYTGSEPIGRSSGRFCERLHDGISTPRSITWSWTQSRPDSPGPTSRGNFSIWRNSQPVGLQILLA</sequence>
<dbReference type="GO" id="GO:0031965">
    <property type="term" value="C:nuclear membrane"/>
    <property type="evidence" value="ECO:0000318"/>
    <property type="project" value="GO_Central"/>
</dbReference>
<dbReference type="Gramene" id="Pp3c5_9820V3.3">
    <property type="protein sequence ID" value="Pp3c5_9820V3.3"/>
    <property type="gene ID" value="Pp3c5_9820"/>
</dbReference>
<dbReference type="EnsemblPlants" id="Pp3c5_9820V3.3">
    <property type="protein sequence ID" value="Pp3c5_9820V3.3"/>
    <property type="gene ID" value="Pp3c5_9820"/>
</dbReference>
<reference evidence="3 5" key="2">
    <citation type="journal article" date="2018" name="Plant J.">
        <title>The Physcomitrella patens chromosome-scale assembly reveals moss genome structure and evolution.</title>
        <authorList>
            <person name="Lang D."/>
            <person name="Ullrich K.K."/>
            <person name="Murat F."/>
            <person name="Fuchs J."/>
            <person name="Jenkins J."/>
            <person name="Haas F.B."/>
            <person name="Piednoel M."/>
            <person name="Gundlach H."/>
            <person name="Van Bel M."/>
            <person name="Meyberg R."/>
            <person name="Vives C."/>
            <person name="Morata J."/>
            <person name="Symeonidi A."/>
            <person name="Hiss M."/>
            <person name="Muchero W."/>
            <person name="Kamisugi Y."/>
            <person name="Saleh O."/>
            <person name="Blanc G."/>
            <person name="Decker E.L."/>
            <person name="van Gessel N."/>
            <person name="Grimwood J."/>
            <person name="Hayes R.D."/>
            <person name="Graham S.W."/>
            <person name="Gunter L.E."/>
            <person name="McDaniel S.F."/>
            <person name="Hoernstein S.N.W."/>
            <person name="Larsson A."/>
            <person name="Li F.W."/>
            <person name="Perroud P.F."/>
            <person name="Phillips J."/>
            <person name="Ranjan P."/>
            <person name="Rokshar D.S."/>
            <person name="Rothfels C.J."/>
            <person name="Schneider L."/>
            <person name="Shu S."/>
            <person name="Stevenson D.W."/>
            <person name="Thummler F."/>
            <person name="Tillich M."/>
            <person name="Villarreal Aguilar J.C."/>
            <person name="Widiez T."/>
            <person name="Wong G.K."/>
            <person name="Wymore A."/>
            <person name="Zhang Y."/>
            <person name="Zimmer A.D."/>
            <person name="Quatrano R.S."/>
            <person name="Mayer K.F.X."/>
            <person name="Goodstein D."/>
            <person name="Casacuberta J.M."/>
            <person name="Vandepoele K."/>
            <person name="Reski R."/>
            <person name="Cuming A.C."/>
            <person name="Tuskan G.A."/>
            <person name="Maumus F."/>
            <person name="Salse J."/>
            <person name="Schmutz J."/>
            <person name="Rensing S.A."/>
        </authorList>
    </citation>
    <scope>NUCLEOTIDE SEQUENCE [LARGE SCALE GENOMIC DNA]</scope>
    <source>
        <strain evidence="4 5">cv. Gransden 2004</strain>
    </source>
</reference>
<feature type="region of interest" description="Disordered" evidence="1">
    <location>
        <begin position="1"/>
        <end position="22"/>
    </location>
</feature>
<dbReference type="EnsemblPlants" id="Pp3c5_9820V3.4">
    <property type="protein sequence ID" value="Pp3c5_9820V3.4"/>
    <property type="gene ID" value="Pp3c5_9820"/>
</dbReference>
<feature type="compositionally biased region" description="Basic residues" evidence="1">
    <location>
        <begin position="128"/>
        <end position="138"/>
    </location>
</feature>
<evidence type="ECO:0000256" key="1">
    <source>
        <dbReference type="SAM" id="MobiDB-lite"/>
    </source>
</evidence>
<dbReference type="Proteomes" id="UP000006727">
    <property type="component" value="Chromosome 5"/>
</dbReference>
<dbReference type="EnsemblPlants" id="Pp3c5_9820V3.2">
    <property type="protein sequence ID" value="Pp3c5_9820V3.2"/>
    <property type="gene ID" value="Pp3c5_9820"/>
</dbReference>
<dbReference type="Gramene" id="Pp3c5_9820V3.4">
    <property type="protein sequence ID" value="Pp3c5_9820V3.4"/>
    <property type="gene ID" value="Pp3c5_9820"/>
</dbReference>